<keyword evidence="1" id="KW-0812">Transmembrane</keyword>
<dbReference type="Proteomes" id="UP001231941">
    <property type="component" value="Unassembled WGS sequence"/>
</dbReference>
<name>A0ABT9J069_9BACL</name>
<keyword evidence="1" id="KW-0472">Membrane</keyword>
<feature type="transmembrane region" description="Helical" evidence="1">
    <location>
        <begin position="125"/>
        <end position="143"/>
    </location>
</feature>
<feature type="transmembrane region" description="Helical" evidence="1">
    <location>
        <begin position="212"/>
        <end position="231"/>
    </location>
</feature>
<dbReference type="InterPro" id="IPR052901">
    <property type="entry name" value="Bact_TGase-like"/>
</dbReference>
<feature type="transmembrane region" description="Helical" evidence="1">
    <location>
        <begin position="67"/>
        <end position="87"/>
    </location>
</feature>
<feature type="transmembrane region" description="Helical" evidence="1">
    <location>
        <begin position="44"/>
        <end position="60"/>
    </location>
</feature>
<keyword evidence="1" id="KW-1133">Transmembrane helix</keyword>
<dbReference type="InterPro" id="IPR038765">
    <property type="entry name" value="Papain-like_cys_pep_sf"/>
</dbReference>
<reference evidence="3 4" key="1">
    <citation type="submission" date="2023-08" db="EMBL/GenBank/DDBJ databases">
        <authorList>
            <person name="Park J.-S."/>
        </authorList>
    </citation>
    <scope>NUCLEOTIDE SEQUENCE [LARGE SCALE GENOMIC DNA]</scope>
    <source>
        <strain evidence="3 4">2205SS18-9</strain>
    </source>
</reference>
<dbReference type="SMART" id="SM00460">
    <property type="entry name" value="TGc"/>
    <property type="match status" value="1"/>
</dbReference>
<gene>
    <name evidence="3" type="ORF">Q5Y73_12205</name>
</gene>
<dbReference type="PANTHER" id="PTHR42736:SF1">
    <property type="entry name" value="PROTEIN-GLUTAMINE GAMMA-GLUTAMYLTRANSFERASE"/>
    <property type="match status" value="1"/>
</dbReference>
<evidence type="ECO:0000313" key="3">
    <source>
        <dbReference type="EMBL" id="MDP5274873.1"/>
    </source>
</evidence>
<organism evidence="3 4">
    <name type="scientific">Chengkuizengella axinellae</name>
    <dbReference type="NCBI Taxonomy" id="3064388"/>
    <lineage>
        <taxon>Bacteria</taxon>
        <taxon>Bacillati</taxon>
        <taxon>Bacillota</taxon>
        <taxon>Bacilli</taxon>
        <taxon>Bacillales</taxon>
        <taxon>Paenibacillaceae</taxon>
        <taxon>Chengkuizengella</taxon>
    </lineage>
</organism>
<dbReference type="InterPro" id="IPR002931">
    <property type="entry name" value="Transglutaminase-like"/>
</dbReference>
<feature type="transmembrane region" description="Helical" evidence="1">
    <location>
        <begin position="12"/>
        <end position="32"/>
    </location>
</feature>
<feature type="transmembrane region" description="Helical" evidence="1">
    <location>
        <begin position="150"/>
        <end position="169"/>
    </location>
</feature>
<dbReference type="EMBL" id="JAVAMP010000005">
    <property type="protein sequence ID" value="MDP5274873.1"/>
    <property type="molecule type" value="Genomic_DNA"/>
</dbReference>
<dbReference type="SUPFAM" id="SSF54001">
    <property type="entry name" value="Cysteine proteinases"/>
    <property type="match status" value="1"/>
</dbReference>
<feature type="transmembrane region" description="Helical" evidence="1">
    <location>
        <begin position="612"/>
        <end position="634"/>
    </location>
</feature>
<evidence type="ECO:0000259" key="2">
    <source>
        <dbReference type="SMART" id="SM00460"/>
    </source>
</evidence>
<comment type="caution">
    <text evidence="3">The sequence shown here is derived from an EMBL/GenBank/DDBJ whole genome shotgun (WGS) entry which is preliminary data.</text>
</comment>
<feature type="transmembrane region" description="Helical" evidence="1">
    <location>
        <begin position="175"/>
        <end position="192"/>
    </location>
</feature>
<evidence type="ECO:0000256" key="1">
    <source>
        <dbReference type="SAM" id="Phobius"/>
    </source>
</evidence>
<dbReference type="RefSeq" id="WP_305992185.1">
    <property type="nucleotide sequence ID" value="NZ_JAVAMP010000005.1"/>
</dbReference>
<protein>
    <submittedName>
        <fullName evidence="3">Transglutaminase-like domain-containing protein</fullName>
    </submittedName>
</protein>
<dbReference type="Pfam" id="PF01841">
    <property type="entry name" value="Transglut_core"/>
    <property type="match status" value="1"/>
</dbReference>
<sequence length="734" mass="85075">MEPSVKSVSFSRDWITSGFICVILFILCWEWIYPLLVLSNFKNAFGVYPFAVSLGLYILIDYLRIPFILNWIIKICICWFLIIYVFYSADVFQYQAYEQFFKIMMQDINNTLDGKWYLWSSESRVFMFVLGWSIIISIIQSLMSRQHISGWFVTITIMYLFFLQLVFGMDTSNGIIRSLTVGLLSIALLHYVKMKLQPINTSPLQQNKRTMIWTVSVISIIVFIVSVGMILSKDKTKEIEALNLSGFYDYFKEMASSAQISGEYNWDENISLSGYGSNDSLLGGSVQLNHEVVFVGETEKRTYWRGESKSYYNGNGWIQPVNAPVQASEYEFEATIPTDTINQKILIENQNLGNILFSGGSINQFKGLVTSDGTIFSNESLMVDRYTEKYNIQNLHDKTLFYEMEVNVPNVESLMDQSKILKNEQIKLSNEELNMYLQLPETLPSRVKSLSQEITSGLSNPYKAALAIEQYLKENYEYNLQKSAIPAENEDFVDHFLFEQRLGYCDHFSTSMVVMLRSIDIPARWVKGFAPGELRSNELNEEGLKEYIVRNSDAHSWVEGFIEGIGWIPFEPTPSFTGHMDQQVATALDQSFSEYQFSSSPSTEPNRELQSYIVWLAAGLIFVGGLLMISFLSWRNELSLWYKMRKIDFSGNKRDILLKRYERYWVKIFHYFGAMNQGQSIREYVAALKLPKEEQNKALHEFAAIYESLRYSENTEQWVSRKKLTELWNKIMNK</sequence>
<keyword evidence="4" id="KW-1185">Reference proteome</keyword>
<dbReference type="PANTHER" id="PTHR42736">
    <property type="entry name" value="PROTEIN-GLUTAMINE GAMMA-GLUTAMYLTRANSFERASE"/>
    <property type="match status" value="1"/>
</dbReference>
<feature type="domain" description="Transglutaminase-like" evidence="2">
    <location>
        <begin position="497"/>
        <end position="574"/>
    </location>
</feature>
<proteinExistence type="predicted"/>
<dbReference type="Gene3D" id="3.10.620.30">
    <property type="match status" value="1"/>
</dbReference>
<evidence type="ECO:0000313" key="4">
    <source>
        <dbReference type="Proteomes" id="UP001231941"/>
    </source>
</evidence>
<accession>A0ABT9J069</accession>